<reference evidence="2" key="1">
    <citation type="journal article" date="2007" name="Microbiology">
        <title>Comparative analysis of the Corynebacterium glutamicum group and complete genome sequence of strain R.</title>
        <authorList>
            <person name="Yukawa H."/>
            <person name="Omumasaba C.A."/>
            <person name="Nonaka H."/>
            <person name="Kos P."/>
            <person name="Okai N."/>
            <person name="Suzuki N."/>
            <person name="Suda M."/>
            <person name="Tsuge Y."/>
            <person name="Watanabe J."/>
            <person name="Ikeda Y."/>
            <person name="Vertes A.A."/>
            <person name="Inui M."/>
        </authorList>
    </citation>
    <scope>NUCLEOTIDE SEQUENCE</scope>
    <source>
        <strain evidence="2">R</strain>
    </source>
</reference>
<feature type="region of interest" description="Disordered" evidence="1">
    <location>
        <begin position="60"/>
        <end position="79"/>
    </location>
</feature>
<dbReference type="KEGG" id="cgt:cgR_2952"/>
<gene>
    <name evidence="2" type="ordered locus">cgR_2952</name>
</gene>
<name>A0AB72VF04_CORGB</name>
<evidence type="ECO:0000313" key="2">
    <source>
        <dbReference type="EMBL" id="BAF55975.1"/>
    </source>
</evidence>
<proteinExistence type="predicted"/>
<sequence>MIWSFPVPNDVEITHFGFADPETNYDDLTLIDIRDAEPAATSVEMASTASETATQAVRETVTSVEPTSSVPQKPPFMSDEDFDPYGPPRFVECWESNAAVMSDGSIVTDTVNCAPSPAPVEVYDEPLRLDGCVGPSAVCGYYDEFGNPIWFDKLTGETSPRYYDQYGNPTMVAP</sequence>
<accession>A0AB72VF04</accession>
<dbReference type="EMBL" id="AP009044">
    <property type="protein sequence ID" value="BAF55975.1"/>
    <property type="molecule type" value="Genomic_DNA"/>
</dbReference>
<organism evidence="2">
    <name type="scientific">Corynebacterium glutamicum (strain R)</name>
    <dbReference type="NCBI Taxonomy" id="340322"/>
    <lineage>
        <taxon>Bacteria</taxon>
        <taxon>Bacillati</taxon>
        <taxon>Actinomycetota</taxon>
        <taxon>Actinomycetes</taxon>
        <taxon>Mycobacteriales</taxon>
        <taxon>Corynebacteriaceae</taxon>
        <taxon>Corynebacterium</taxon>
    </lineage>
</organism>
<evidence type="ECO:0000256" key="1">
    <source>
        <dbReference type="SAM" id="MobiDB-lite"/>
    </source>
</evidence>
<protein>
    <submittedName>
        <fullName evidence="2">Uncharacterized protein</fullName>
    </submittedName>
</protein>
<dbReference type="AlphaFoldDB" id="A0AB72VF04"/>
<dbReference type="Proteomes" id="UP000006698">
    <property type="component" value="Chromosome"/>
</dbReference>
<feature type="compositionally biased region" description="Polar residues" evidence="1">
    <location>
        <begin position="60"/>
        <end position="71"/>
    </location>
</feature>